<keyword evidence="7" id="KW-0406">Ion transport</keyword>
<dbReference type="GO" id="GO:0015099">
    <property type="term" value="F:nickel cation transmembrane transporter activity"/>
    <property type="evidence" value="ECO:0007669"/>
    <property type="project" value="InterPro"/>
</dbReference>
<keyword evidence="18" id="KW-1185">Reference proteome</keyword>
<dbReference type="InterPro" id="IPR050045">
    <property type="entry name" value="Opp2B"/>
</dbReference>
<evidence type="ECO:0000313" key="18">
    <source>
        <dbReference type="Proteomes" id="UP000516160"/>
    </source>
</evidence>
<dbReference type="Gene3D" id="1.10.3720.10">
    <property type="entry name" value="MetI-like"/>
    <property type="match status" value="1"/>
</dbReference>
<proteinExistence type="inferred from homology"/>
<protein>
    <recommendedName>
        <fullName evidence="13">Glutathione transport system permease protein GsiC</fullName>
    </recommendedName>
    <alternativeName>
        <fullName evidence="14">Nickel import system permease protein NikB</fullName>
    </alternativeName>
</protein>
<feature type="transmembrane region" description="Helical" evidence="15">
    <location>
        <begin position="273"/>
        <end position="299"/>
    </location>
</feature>
<dbReference type="InterPro" id="IPR000515">
    <property type="entry name" value="MetI-like"/>
</dbReference>
<feature type="transmembrane region" description="Helical" evidence="15">
    <location>
        <begin position="173"/>
        <end position="191"/>
    </location>
</feature>
<feature type="transmembrane region" description="Helical" evidence="15">
    <location>
        <begin position="134"/>
        <end position="161"/>
    </location>
</feature>
<dbReference type="AlphaFoldDB" id="A0A7G9W6W7"/>
<dbReference type="CDD" id="cd06261">
    <property type="entry name" value="TM_PBP2"/>
    <property type="match status" value="1"/>
</dbReference>
<evidence type="ECO:0000256" key="15">
    <source>
        <dbReference type="RuleBase" id="RU363032"/>
    </source>
</evidence>
<dbReference type="Proteomes" id="UP000516160">
    <property type="component" value="Chromosome"/>
</dbReference>
<evidence type="ECO:0000256" key="4">
    <source>
        <dbReference type="ARBA" id="ARBA00022596"/>
    </source>
</evidence>
<dbReference type="GO" id="GO:0005886">
    <property type="term" value="C:plasma membrane"/>
    <property type="evidence" value="ECO:0007669"/>
    <property type="project" value="UniProtKB-SubCell"/>
</dbReference>
<comment type="function">
    <text evidence="11">Part of the ABC transporter complex GsiABCD involved in glutathione import. Probably responsible for the translocation of the substrate across the membrane.</text>
</comment>
<evidence type="ECO:0000256" key="12">
    <source>
        <dbReference type="ARBA" id="ARBA00038669"/>
    </source>
</evidence>
<evidence type="ECO:0000256" key="13">
    <source>
        <dbReference type="ARBA" id="ARBA00041107"/>
    </source>
</evidence>
<comment type="subunit">
    <text evidence="12">The complex is composed of two ATP-binding proteins (NikD and NikE), two transmembrane proteins (NikB and NikC) and a solute-binding protein (NikA).</text>
</comment>
<evidence type="ECO:0000256" key="2">
    <source>
        <dbReference type="ARBA" id="ARBA00022448"/>
    </source>
</evidence>
<dbReference type="SUPFAM" id="SSF161098">
    <property type="entry name" value="MetI-like"/>
    <property type="match status" value="1"/>
</dbReference>
<dbReference type="InterPro" id="IPR035906">
    <property type="entry name" value="MetI-like_sf"/>
</dbReference>
<accession>A0A7G9W6W7</accession>
<evidence type="ECO:0000259" key="16">
    <source>
        <dbReference type="PROSITE" id="PS50928"/>
    </source>
</evidence>
<evidence type="ECO:0000256" key="1">
    <source>
        <dbReference type="ARBA" id="ARBA00004651"/>
    </source>
</evidence>
<keyword evidence="6 15" id="KW-1133">Transmembrane helix</keyword>
<dbReference type="InterPro" id="IPR045621">
    <property type="entry name" value="BPD_transp_1_N"/>
</dbReference>
<evidence type="ECO:0000256" key="7">
    <source>
        <dbReference type="ARBA" id="ARBA00023065"/>
    </source>
</evidence>
<dbReference type="PANTHER" id="PTHR43163">
    <property type="entry name" value="DIPEPTIDE TRANSPORT SYSTEM PERMEASE PROTEIN DPPB-RELATED"/>
    <property type="match status" value="1"/>
</dbReference>
<evidence type="ECO:0000256" key="5">
    <source>
        <dbReference type="ARBA" id="ARBA00022692"/>
    </source>
</evidence>
<evidence type="ECO:0000256" key="11">
    <source>
        <dbReference type="ARBA" id="ARBA00037215"/>
    </source>
</evidence>
<evidence type="ECO:0000256" key="9">
    <source>
        <dbReference type="ARBA" id="ARBA00023136"/>
    </source>
</evidence>
<feature type="transmembrane region" description="Helical" evidence="15">
    <location>
        <begin position="227"/>
        <end position="253"/>
    </location>
</feature>
<dbReference type="KEGG" id="acae:HYG86_06410"/>
<comment type="subcellular location">
    <subcellularLocation>
        <location evidence="1 15">Cell membrane</location>
        <topology evidence="1 15">Multi-pass membrane protein</topology>
    </subcellularLocation>
</comment>
<dbReference type="Pfam" id="PF19300">
    <property type="entry name" value="BPD_transp_1_N"/>
    <property type="match status" value="1"/>
</dbReference>
<feature type="transmembrane region" description="Helical" evidence="15">
    <location>
        <begin position="101"/>
        <end position="122"/>
    </location>
</feature>
<keyword evidence="9 15" id="KW-0472">Membrane</keyword>
<dbReference type="Pfam" id="PF00528">
    <property type="entry name" value="BPD_transp_1"/>
    <property type="match status" value="1"/>
</dbReference>
<dbReference type="NCBIfam" id="NF045470">
    <property type="entry name" value="Opp2B"/>
    <property type="match status" value="1"/>
</dbReference>
<evidence type="ECO:0000313" key="17">
    <source>
        <dbReference type="EMBL" id="QNO14429.1"/>
    </source>
</evidence>
<organism evidence="17 18">
    <name type="scientific">Alkalicella caledoniensis</name>
    <dbReference type="NCBI Taxonomy" id="2731377"/>
    <lineage>
        <taxon>Bacteria</taxon>
        <taxon>Bacillati</taxon>
        <taxon>Bacillota</taxon>
        <taxon>Clostridia</taxon>
        <taxon>Eubacteriales</taxon>
        <taxon>Proteinivoracaceae</taxon>
        <taxon>Alkalicella</taxon>
    </lineage>
</organism>
<keyword evidence="8" id="KW-0921">Nickel transport</keyword>
<evidence type="ECO:0000256" key="3">
    <source>
        <dbReference type="ARBA" id="ARBA00022475"/>
    </source>
</evidence>
<keyword evidence="4" id="KW-0533">Nickel</keyword>
<dbReference type="PANTHER" id="PTHR43163:SF5">
    <property type="entry name" value="GLUTATHIONE TRANSPORT SYSTEM PERMEASE PROTEIN GSIC"/>
    <property type="match status" value="1"/>
</dbReference>
<dbReference type="RefSeq" id="WP_213168111.1">
    <property type="nucleotide sequence ID" value="NZ_CP058559.1"/>
</dbReference>
<keyword evidence="2 15" id="KW-0813">Transport</keyword>
<sequence>MTTYVIRRILSMIPIMLIVSITAFMFVHLTPGDPIRIMYGSEMDKQTYEEIKEREGFNGPLIVQYGRYMGGLFRGDLGTSYRTRSSVSEEVARRFGFTFNLAMLSMVWAIVLGLGIGILSAVKRNSIWDRLSMVTSISLLSMPSFWMGLVLMQIFAVGLGWLPTSGTGTFKHLLLPSIVLGTGVAAVIARFTRSSVLETMKEDYIRTARSKGQKHWKVIWKHALRNALIPVVTMTGLQFGFLIGGAVVVEQVFSWPGLGSYLVDAILVRDYPVIQALIMLFSLQFLVVNLLVDLTYAYLNPQIRYD</sequence>
<dbReference type="EMBL" id="CP058559">
    <property type="protein sequence ID" value="QNO14429.1"/>
    <property type="molecule type" value="Genomic_DNA"/>
</dbReference>
<evidence type="ECO:0000256" key="10">
    <source>
        <dbReference type="ARBA" id="ARBA00024202"/>
    </source>
</evidence>
<dbReference type="PROSITE" id="PS50928">
    <property type="entry name" value="ABC_TM1"/>
    <property type="match status" value="1"/>
</dbReference>
<name>A0A7G9W6W7_ALKCA</name>
<reference evidence="17 18" key="1">
    <citation type="submission" date="2020-07" db="EMBL/GenBank/DDBJ databases">
        <title>Alkalicella. sp. LB2 genome.</title>
        <authorList>
            <person name="Postec A."/>
            <person name="Quemeneur M."/>
        </authorList>
    </citation>
    <scope>NUCLEOTIDE SEQUENCE [LARGE SCALE GENOMIC DNA]</scope>
    <source>
        <strain evidence="17 18">LB2</strain>
    </source>
</reference>
<evidence type="ECO:0000256" key="14">
    <source>
        <dbReference type="ARBA" id="ARBA00044774"/>
    </source>
</evidence>
<gene>
    <name evidence="17" type="ORF">HYG86_06410</name>
</gene>
<evidence type="ECO:0000256" key="6">
    <source>
        <dbReference type="ARBA" id="ARBA00022989"/>
    </source>
</evidence>
<feature type="transmembrane region" description="Helical" evidence="15">
    <location>
        <begin position="9"/>
        <end position="29"/>
    </location>
</feature>
<comment type="similarity">
    <text evidence="10">Belongs to the binding-protein-dependent transport system permease family. OppBC subfamily.</text>
</comment>
<evidence type="ECO:0000256" key="8">
    <source>
        <dbReference type="ARBA" id="ARBA00023112"/>
    </source>
</evidence>
<keyword evidence="3" id="KW-1003">Cell membrane</keyword>
<feature type="domain" description="ABC transmembrane type-1" evidence="16">
    <location>
        <begin position="95"/>
        <end position="292"/>
    </location>
</feature>
<keyword evidence="5 15" id="KW-0812">Transmembrane</keyword>